<evidence type="ECO:0000256" key="1">
    <source>
        <dbReference type="SAM" id="MobiDB-lite"/>
    </source>
</evidence>
<dbReference type="EMBL" id="CP048649">
    <property type="protein sequence ID" value="QIB68620.1"/>
    <property type="molecule type" value="Genomic_DNA"/>
</dbReference>
<sequence length="873" mass="93326">MAKSNFIVRGGADFSGIKKGLDQTQKWLASFQSNISRSLKVAGTGIKKGLDQTQKRLASFQSNISRSLKVAGAVLGGLAVGKLVKDSTAMAMGVESAIDNIGRNMGSSSAAFNKWAETQSKAFGMAKADAYKYGSTFSNLLSSFSGSTKQTADSTQELMKAAAVISSKTGRSYEDTAERIRSGMLGSTEAIEDLGVYTNVSMIESTDAFKKFANGKSWAQLDFQVQQQIRLAAILEQTYARYGDTLADTTQTRQAMFIASLKNIQLNLGQAFLPIYNAVLPVLTALSNKIEAVTSKLKYFTQAIFGKAVAGPVAKTEEQAAAIAGVGDAAETAGKKAAAAGKKAKGSVAGFDEINSLADPSDSSGSGESSSGAAIAEPVTDIEVGEDTSVSSDFESAISAMKNRIGEIKSYIDTYLAPPFQEAIELIKPKIGEFQSILAGVWADIGAHGAPLKNWFMSDFTPFLQNVIKSMGIVVSGLFDSFNMVFSDIWKRAVYPTLTNFISVGLPVLTDFLNKAVSLFTVLFEEVKKIFDMIWSEAVAPALSLVTKIWIDTVNVIAATWNEYGNPIFEGIKTAFTLVGELLRTVWETTLKPVFDTFMETVDWLWSKHLKPLLSNVTSLVAEFIVCALKIINEFILPLVKEFVERFGPPIAVVFGTIVSVLGTFLAVAADVIGAVITVLKGLIQFITGVLTGDWSKAWEGIVNIFKGIFEGIGGIVHGVVNIVIDLINGMIQAVTVGLNYVIDKLNSIQISIPDWVPDIGGRTFGINIDKITAPTIPKLAKGGITNGPTLAMIGDNPGGREVVSPLDDLTNMIASAVGSAMMGAMQFSGAEPERGDGDIIINLNDRELARASLKSLNKEATLLGYKPILQTI</sequence>
<organism evidence="2 3">
    <name type="scientific">Aminipila butyrica</name>
    <dbReference type="NCBI Taxonomy" id="433296"/>
    <lineage>
        <taxon>Bacteria</taxon>
        <taxon>Bacillati</taxon>
        <taxon>Bacillota</taxon>
        <taxon>Clostridia</taxon>
        <taxon>Peptostreptococcales</taxon>
        <taxon>Anaerovoracaceae</taxon>
        <taxon>Aminipila</taxon>
    </lineage>
</organism>
<feature type="region of interest" description="Disordered" evidence="1">
    <location>
        <begin position="355"/>
        <end position="378"/>
    </location>
</feature>
<gene>
    <name evidence="2" type="ORF">Ami103574_04485</name>
</gene>
<dbReference type="AlphaFoldDB" id="A0A858BUK1"/>
<evidence type="ECO:0008006" key="4">
    <source>
        <dbReference type="Google" id="ProtNLM"/>
    </source>
</evidence>
<keyword evidence="3" id="KW-1185">Reference proteome</keyword>
<protein>
    <recommendedName>
        <fullName evidence="4">Phage-related protein</fullName>
    </recommendedName>
</protein>
<evidence type="ECO:0000313" key="3">
    <source>
        <dbReference type="Proteomes" id="UP000466848"/>
    </source>
</evidence>
<name>A0A858BUK1_9FIRM</name>
<reference evidence="2 3" key="1">
    <citation type="submission" date="2020-02" db="EMBL/GenBank/DDBJ databases">
        <authorList>
            <person name="Kim Y.B."/>
            <person name="Roh S.W."/>
        </authorList>
    </citation>
    <scope>NUCLEOTIDE SEQUENCE [LARGE SCALE GENOMIC DNA]</scope>
    <source>
        <strain evidence="2 3">DSM 103574</strain>
    </source>
</reference>
<evidence type="ECO:0000313" key="2">
    <source>
        <dbReference type="EMBL" id="QIB68620.1"/>
    </source>
</evidence>
<dbReference type="Proteomes" id="UP000466848">
    <property type="component" value="Chromosome"/>
</dbReference>
<proteinExistence type="predicted"/>
<dbReference type="RefSeq" id="WP_163065483.1">
    <property type="nucleotide sequence ID" value="NZ_CP048649.1"/>
</dbReference>
<accession>A0A858BUK1</accession>
<feature type="compositionally biased region" description="Low complexity" evidence="1">
    <location>
        <begin position="361"/>
        <end position="372"/>
    </location>
</feature>
<dbReference type="KEGG" id="abut:Ami103574_04485"/>